<dbReference type="GO" id="GO:0008270">
    <property type="term" value="F:zinc ion binding"/>
    <property type="evidence" value="ECO:0007669"/>
    <property type="project" value="UniProtKB-KW"/>
</dbReference>
<feature type="domain" description="DWNN" evidence="10">
    <location>
        <begin position="4"/>
        <end position="76"/>
    </location>
</feature>
<comment type="caution">
    <text evidence="11">The sequence shown here is derived from an EMBL/GenBank/DDBJ whole genome shotgun (WGS) entry which is preliminary data.</text>
</comment>
<evidence type="ECO:0000259" key="10">
    <source>
        <dbReference type="PROSITE" id="PS51282"/>
    </source>
</evidence>
<reference evidence="11" key="1">
    <citation type="submission" date="2022-07" db="EMBL/GenBank/DDBJ databases">
        <title>Phylogenomic reconstructions and comparative analyses of Kickxellomycotina fungi.</title>
        <authorList>
            <person name="Reynolds N.K."/>
            <person name="Stajich J.E."/>
            <person name="Barry K."/>
            <person name="Grigoriev I.V."/>
            <person name="Crous P."/>
            <person name="Smith M.E."/>
        </authorList>
    </citation>
    <scope>NUCLEOTIDE SEQUENCE</scope>
    <source>
        <strain evidence="11">CBS 109367</strain>
    </source>
</reference>
<dbReference type="PANTHER" id="PTHR15439:SF0">
    <property type="entry name" value="CELL DIVISION CYCLE AND APOPTOSIS REGULATOR PROTEIN 1-RELATED"/>
    <property type="match status" value="1"/>
</dbReference>
<evidence type="ECO:0000256" key="6">
    <source>
        <dbReference type="PROSITE-ProRule" id="PRU00047"/>
    </source>
</evidence>
<feature type="region of interest" description="Disordered" evidence="7">
    <location>
        <begin position="396"/>
        <end position="464"/>
    </location>
</feature>
<accession>A0A9W8L578</accession>
<feature type="compositionally biased region" description="Basic and acidic residues" evidence="7">
    <location>
        <begin position="633"/>
        <end position="671"/>
    </location>
</feature>
<feature type="compositionally biased region" description="Polar residues" evidence="7">
    <location>
        <begin position="417"/>
        <end position="441"/>
    </location>
</feature>
<dbReference type="GO" id="GO:0006397">
    <property type="term" value="P:mRNA processing"/>
    <property type="evidence" value="ECO:0007669"/>
    <property type="project" value="InterPro"/>
</dbReference>
<feature type="compositionally biased region" description="Basic residues" evidence="7">
    <location>
        <begin position="816"/>
        <end position="826"/>
    </location>
</feature>
<keyword evidence="4" id="KW-0862">Zinc</keyword>
<keyword evidence="2" id="KW-0479">Metal-binding</keyword>
<dbReference type="Pfam" id="PF13696">
    <property type="entry name" value="zf-CCHC_2"/>
    <property type="match status" value="1"/>
</dbReference>
<dbReference type="SUPFAM" id="SSF57850">
    <property type="entry name" value="RING/U-box"/>
    <property type="match status" value="1"/>
</dbReference>
<dbReference type="InterPro" id="IPR013083">
    <property type="entry name" value="Znf_RING/FYVE/PHD"/>
</dbReference>
<evidence type="ECO:0000313" key="11">
    <source>
        <dbReference type="EMBL" id="KAJ2688072.1"/>
    </source>
</evidence>
<dbReference type="OrthoDB" id="106784at2759"/>
<dbReference type="GO" id="GO:0003676">
    <property type="term" value="F:nucleic acid binding"/>
    <property type="evidence" value="ECO:0007669"/>
    <property type="project" value="InterPro"/>
</dbReference>
<dbReference type="InterPro" id="IPR033489">
    <property type="entry name" value="RBBP6"/>
</dbReference>
<evidence type="ECO:0000313" key="12">
    <source>
        <dbReference type="Proteomes" id="UP001151516"/>
    </source>
</evidence>
<dbReference type="Proteomes" id="UP001151516">
    <property type="component" value="Unassembled WGS sequence"/>
</dbReference>
<keyword evidence="3 6" id="KW-0863">Zinc-finger</keyword>
<proteinExistence type="predicted"/>
<keyword evidence="12" id="KW-1185">Reference proteome</keyword>
<evidence type="ECO:0000256" key="1">
    <source>
        <dbReference type="ARBA" id="ARBA00004123"/>
    </source>
</evidence>
<dbReference type="Gene3D" id="3.10.20.90">
    <property type="entry name" value="Phosphatidylinositol 3-kinase Catalytic Subunit, Chain A, domain 1"/>
    <property type="match status" value="1"/>
</dbReference>
<dbReference type="InterPro" id="IPR036875">
    <property type="entry name" value="Znf_CCHC_sf"/>
</dbReference>
<dbReference type="EMBL" id="JANBTX010000055">
    <property type="protein sequence ID" value="KAJ2688072.1"/>
    <property type="molecule type" value="Genomic_DNA"/>
</dbReference>
<evidence type="ECO:0000256" key="4">
    <source>
        <dbReference type="ARBA" id="ARBA00022833"/>
    </source>
</evidence>
<dbReference type="PROSITE" id="PS50158">
    <property type="entry name" value="ZF_CCHC"/>
    <property type="match status" value="1"/>
</dbReference>
<dbReference type="CDD" id="cd16620">
    <property type="entry name" value="vRING-HC-C4C4_RBBP6"/>
    <property type="match status" value="1"/>
</dbReference>
<dbReference type="GO" id="GO:0016567">
    <property type="term" value="P:protein ubiquitination"/>
    <property type="evidence" value="ECO:0007669"/>
    <property type="project" value="InterPro"/>
</dbReference>
<dbReference type="PROSITE" id="PS50089">
    <property type="entry name" value="ZF_RING_2"/>
    <property type="match status" value="1"/>
</dbReference>
<dbReference type="GO" id="GO:0061630">
    <property type="term" value="F:ubiquitin protein ligase activity"/>
    <property type="evidence" value="ECO:0007669"/>
    <property type="project" value="InterPro"/>
</dbReference>
<keyword evidence="5" id="KW-0539">Nucleus</keyword>
<feature type="compositionally biased region" description="Basic and acidic residues" evidence="7">
    <location>
        <begin position="685"/>
        <end position="727"/>
    </location>
</feature>
<dbReference type="AlphaFoldDB" id="A0A9W8L578"/>
<name>A0A9W8L578_9FUNG</name>
<feature type="compositionally biased region" description="Basic and acidic residues" evidence="7">
    <location>
        <begin position="734"/>
        <end position="752"/>
    </location>
</feature>
<sequence length="826" mass="89652">MSHIQYKFRSAKDYSTTVFDGLSISVIDLKQDILREQKLDPEEYNLVITNEQTGEDYANDLTLIPKNTTVLVRRVPYTGPKMPRMVNGGNNQQRTTGYTAPPFASGPGVGGGGYQRGHGMQSSAPANQYGYRGPQGGGVNSHKNNASDPGTEADAGFNDYSGGTAEDAGIAAMLAQSDEQWRHEMAIMETQRPIYHGRPGGPRPRPYQMRPENQGPPPPHYICHRCGKPGHWIYSCPSIGQPGDGTGKPAAHRVKRTTGIPKSFLQKVDNIDDVGNALVTSDGTLVVATANEAAWNRAQKMSRNVIATDELIDPSLIPDSIKCNICHRIARDAVTTPCCKTVFCSACIERELLEPGDMHFTCPACLTKDVVPDQLETAGETRSKVDEFLREYSAKQLQAEEERERAARDAAAAAATGSGSSKDGSVGASSGAPTTAISTSIARPPMPTQPRPPPRQQQNYGLLPGMLMGMGMGMGGYPGMPMGMGQMPPFIPPGMMMPSGMMHPAGMLPPQLPGLTGGQWNNASMAPPSTGAMNGAPPTTDAQYQPPPLPNVQPVQLSSRSPSRSRSKHRRSHSRSSSRGYRDHRSSRRRSPRPSHGAGPMSRLSSIDNREDEKREVNGGGDKEYEAPPMDVDVVRHASDDRRRPRDDSRTRDVSSTRGDSIVRRDRRQERSSTSNSRHGGGRYRSHEREPERDREQRRERGRGGASYREGREGASRGSHGRDERSRSPTNTRTARDGGRRSGDSGEHDSGVRHLLIRGQSAAAATAAAATIDRPESGKARNILDRIRDDRPISHGDNGFGGALKSSDRGGDGGTSRRRGGSRRRR</sequence>
<dbReference type="InterPro" id="IPR001841">
    <property type="entry name" value="Znf_RING"/>
</dbReference>
<organism evidence="11 12">
    <name type="scientific">Coemansia spiralis</name>
    <dbReference type="NCBI Taxonomy" id="417178"/>
    <lineage>
        <taxon>Eukaryota</taxon>
        <taxon>Fungi</taxon>
        <taxon>Fungi incertae sedis</taxon>
        <taxon>Zoopagomycota</taxon>
        <taxon>Kickxellomycotina</taxon>
        <taxon>Kickxellomycetes</taxon>
        <taxon>Kickxellales</taxon>
        <taxon>Kickxellaceae</taxon>
        <taxon>Coemansia</taxon>
    </lineage>
</organism>
<dbReference type="GO" id="GO:0005634">
    <property type="term" value="C:nucleus"/>
    <property type="evidence" value="ECO:0007669"/>
    <property type="project" value="UniProtKB-SubCell"/>
</dbReference>
<evidence type="ECO:0000259" key="8">
    <source>
        <dbReference type="PROSITE" id="PS50089"/>
    </source>
</evidence>
<feature type="region of interest" description="Disordered" evidence="7">
    <location>
        <begin position="507"/>
        <end position="826"/>
    </location>
</feature>
<evidence type="ECO:0000256" key="7">
    <source>
        <dbReference type="SAM" id="MobiDB-lite"/>
    </source>
</evidence>
<evidence type="ECO:0000256" key="5">
    <source>
        <dbReference type="ARBA" id="ARBA00023242"/>
    </source>
</evidence>
<feature type="compositionally biased region" description="Low complexity" evidence="7">
    <location>
        <begin position="552"/>
        <end position="562"/>
    </location>
</feature>
<dbReference type="Gene3D" id="4.10.60.10">
    <property type="entry name" value="Zinc finger, CCHC-type"/>
    <property type="match status" value="1"/>
</dbReference>
<evidence type="ECO:0000256" key="3">
    <source>
        <dbReference type="ARBA" id="ARBA00022771"/>
    </source>
</evidence>
<feature type="compositionally biased region" description="Basic residues" evidence="7">
    <location>
        <begin position="563"/>
        <end position="576"/>
    </location>
</feature>
<dbReference type="SMART" id="SM00343">
    <property type="entry name" value="ZnF_C2HC"/>
    <property type="match status" value="1"/>
</dbReference>
<feature type="compositionally biased region" description="Low complexity" evidence="7">
    <location>
        <begin position="762"/>
        <end position="771"/>
    </location>
</feature>
<feature type="domain" description="RING-type" evidence="8">
    <location>
        <begin position="323"/>
        <end position="365"/>
    </location>
</feature>
<dbReference type="GO" id="GO:0006511">
    <property type="term" value="P:ubiquitin-dependent protein catabolic process"/>
    <property type="evidence" value="ECO:0007669"/>
    <property type="project" value="TreeGrafter"/>
</dbReference>
<dbReference type="InterPro" id="IPR025829">
    <property type="entry name" value="Zn_knuckle_CX2CX3GHX4C"/>
</dbReference>
<feature type="domain" description="CCHC-type" evidence="9">
    <location>
        <begin position="223"/>
        <end position="238"/>
    </location>
</feature>
<comment type="subcellular location">
    <subcellularLocation>
        <location evidence="1">Nucleus</location>
    </subcellularLocation>
</comment>
<dbReference type="Pfam" id="PF08783">
    <property type="entry name" value="DWNN"/>
    <property type="match status" value="1"/>
</dbReference>
<feature type="region of interest" description="Disordered" evidence="7">
    <location>
        <begin position="81"/>
        <end position="162"/>
    </location>
</feature>
<feature type="compositionally biased region" description="Pro residues" evidence="7">
    <location>
        <begin position="444"/>
        <end position="455"/>
    </location>
</feature>
<evidence type="ECO:0000256" key="2">
    <source>
        <dbReference type="ARBA" id="ARBA00022723"/>
    </source>
</evidence>
<feature type="compositionally biased region" description="Basic and acidic residues" evidence="7">
    <location>
        <begin position="396"/>
        <end position="408"/>
    </location>
</feature>
<feature type="compositionally biased region" description="Polar residues" evidence="7">
    <location>
        <begin position="88"/>
        <end position="98"/>
    </location>
</feature>
<dbReference type="PROSITE" id="PS51282">
    <property type="entry name" value="DWNN"/>
    <property type="match status" value="1"/>
</dbReference>
<evidence type="ECO:0000259" key="9">
    <source>
        <dbReference type="PROSITE" id="PS50158"/>
    </source>
</evidence>
<dbReference type="SMART" id="SM01180">
    <property type="entry name" value="DWNN"/>
    <property type="match status" value="1"/>
</dbReference>
<gene>
    <name evidence="11" type="primary">MPE1</name>
    <name evidence="11" type="ORF">IWW39_002490</name>
</gene>
<feature type="compositionally biased region" description="Gly residues" evidence="7">
    <location>
        <begin position="107"/>
        <end position="116"/>
    </location>
</feature>
<feature type="compositionally biased region" description="Basic and acidic residues" evidence="7">
    <location>
        <begin position="773"/>
        <end position="794"/>
    </location>
</feature>
<dbReference type="InterPro" id="IPR001878">
    <property type="entry name" value="Znf_CCHC"/>
</dbReference>
<dbReference type="InterPro" id="IPR014891">
    <property type="entry name" value="DWNN_domain"/>
</dbReference>
<dbReference type="PANTHER" id="PTHR15439">
    <property type="entry name" value="RETINOBLASTOMA-BINDING PROTEIN 6"/>
    <property type="match status" value="1"/>
</dbReference>
<protein>
    <submittedName>
        <fullName evidence="11">Protein mpe1</fullName>
    </submittedName>
</protein>
<feature type="compositionally biased region" description="Basic and acidic residues" evidence="7">
    <location>
        <begin position="608"/>
        <end position="626"/>
    </location>
</feature>
<dbReference type="Gene3D" id="3.30.40.10">
    <property type="entry name" value="Zinc/RING finger domain, C3HC4 (zinc finger)"/>
    <property type="match status" value="1"/>
</dbReference>
<dbReference type="SUPFAM" id="SSF57756">
    <property type="entry name" value="Retrovirus zinc finger-like domains"/>
    <property type="match status" value="1"/>
</dbReference>